<gene>
    <name evidence="1" type="ORF">HINF_LOCUS1263</name>
</gene>
<dbReference type="Proteomes" id="UP001642409">
    <property type="component" value="Unassembled WGS sequence"/>
</dbReference>
<protein>
    <submittedName>
        <fullName evidence="1">Hypothetical_protein</fullName>
    </submittedName>
</protein>
<evidence type="ECO:0000313" key="1">
    <source>
        <dbReference type="EMBL" id="CAL5971323.1"/>
    </source>
</evidence>
<sequence length="163" mass="19228">MSQIGYSQHYFVDMEIYNCREVTQSLDYSQNVHGHIREATYKIISTCMTESYNIHQTCSPTILQISFLLEIVQNTCSTSCSWMKNFDHLGVNLITSHGNSCLLLSIYNKFRFLQWETLYCLNSQWPLFSEFFWLKLIQLRNSRASARVCFLIRDILRCLLLLQ</sequence>
<evidence type="ECO:0000313" key="2">
    <source>
        <dbReference type="Proteomes" id="UP001642409"/>
    </source>
</evidence>
<name>A0ABP1GJ59_9EUKA</name>
<reference evidence="1 2" key="1">
    <citation type="submission" date="2024-07" db="EMBL/GenBank/DDBJ databases">
        <authorList>
            <person name="Akdeniz Z."/>
        </authorList>
    </citation>
    <scope>NUCLEOTIDE SEQUENCE [LARGE SCALE GENOMIC DNA]</scope>
</reference>
<organism evidence="1 2">
    <name type="scientific">Hexamita inflata</name>
    <dbReference type="NCBI Taxonomy" id="28002"/>
    <lineage>
        <taxon>Eukaryota</taxon>
        <taxon>Metamonada</taxon>
        <taxon>Diplomonadida</taxon>
        <taxon>Hexamitidae</taxon>
        <taxon>Hexamitinae</taxon>
        <taxon>Hexamita</taxon>
    </lineage>
</organism>
<keyword evidence="2" id="KW-1185">Reference proteome</keyword>
<comment type="caution">
    <text evidence="1">The sequence shown here is derived from an EMBL/GenBank/DDBJ whole genome shotgun (WGS) entry which is preliminary data.</text>
</comment>
<accession>A0ABP1GJ59</accession>
<proteinExistence type="predicted"/>
<dbReference type="EMBL" id="CAXDID020000002">
    <property type="protein sequence ID" value="CAL5971323.1"/>
    <property type="molecule type" value="Genomic_DNA"/>
</dbReference>